<feature type="compositionally biased region" description="Low complexity" evidence="1">
    <location>
        <begin position="249"/>
        <end position="261"/>
    </location>
</feature>
<feature type="compositionally biased region" description="Low complexity" evidence="1">
    <location>
        <begin position="44"/>
        <end position="54"/>
    </location>
</feature>
<feature type="region of interest" description="Disordered" evidence="1">
    <location>
        <begin position="1"/>
        <end position="58"/>
    </location>
</feature>
<dbReference type="OrthoDB" id="5407781at2759"/>
<evidence type="ECO:0000313" key="3">
    <source>
        <dbReference type="Proteomes" id="UP000283090"/>
    </source>
</evidence>
<feature type="region of interest" description="Disordered" evidence="1">
    <location>
        <begin position="114"/>
        <end position="192"/>
    </location>
</feature>
<dbReference type="STRING" id="97331.A0A437AF09"/>
<protein>
    <submittedName>
        <fullName evidence="2">Uncharacterized protein</fullName>
    </submittedName>
</protein>
<sequence length="269" mass="28012">MTADTTAPPAAPTSHPTSTSTTSAAVPIPTSTPHPRSVPLARTSSASSSVSGGVPTRHRPANVAELHQELEREQEGVVNRLLGQITRVAQNVAATHPGTNPDDIAAAAVPLSASPQPAAPIHSGPPGHHHHPPSVTDMPSSFSPAIGRSRSPAPSGHHGYSGGGYHHNTSHSRHNSLSTRSRTSSRTSSPLLLPVGMESSVWPATANDPFLMGGRDEVAFYKAETDMLLRENEMLKRRIKELEEKAEGSTSSASVPATSSTENTPAGTA</sequence>
<dbReference type="PANTHER" id="PTHR39610">
    <property type="entry name" value="BZIP DOMAIN-CONTAINING PROTEIN-RELATED"/>
    <property type="match status" value="1"/>
</dbReference>
<reference evidence="2 3" key="1">
    <citation type="submission" date="2019-01" db="EMBL/GenBank/DDBJ databases">
        <title>Intercellular communication is required for trap formation in the nematode-trapping fungus Duddingtonia flagrans.</title>
        <authorList>
            <person name="Youssar L."/>
            <person name="Wernet V."/>
            <person name="Hensel N."/>
            <person name="Hildebrandt H.-G."/>
            <person name="Fischer R."/>
        </authorList>
    </citation>
    <scope>NUCLEOTIDE SEQUENCE [LARGE SCALE GENOMIC DNA]</scope>
    <source>
        <strain evidence="2 3">CBS H-5679</strain>
    </source>
</reference>
<proteinExistence type="predicted"/>
<dbReference type="RefSeq" id="XP_067495368.1">
    <property type="nucleotide sequence ID" value="XM_067637833.1"/>
</dbReference>
<feature type="compositionally biased region" description="Low complexity" evidence="1">
    <location>
        <begin position="175"/>
        <end position="192"/>
    </location>
</feature>
<dbReference type="PANTHER" id="PTHR39610:SF2">
    <property type="entry name" value="BZIP DOMAIN-CONTAINING PROTEIN"/>
    <property type="match status" value="1"/>
</dbReference>
<dbReference type="Proteomes" id="UP000283090">
    <property type="component" value="Unassembled WGS sequence"/>
</dbReference>
<evidence type="ECO:0000256" key="1">
    <source>
        <dbReference type="SAM" id="MobiDB-lite"/>
    </source>
</evidence>
<accession>A0A437AF09</accession>
<gene>
    <name evidence="2" type="ORF">DFL_000814</name>
</gene>
<comment type="caution">
    <text evidence="2">The sequence shown here is derived from an EMBL/GenBank/DDBJ whole genome shotgun (WGS) entry which is preliminary data.</text>
</comment>
<feature type="compositionally biased region" description="Low complexity" evidence="1">
    <location>
        <begin position="1"/>
        <end position="33"/>
    </location>
</feature>
<dbReference type="EMBL" id="SAEB01000001">
    <property type="protein sequence ID" value="RVD89824.1"/>
    <property type="molecule type" value="Genomic_DNA"/>
</dbReference>
<evidence type="ECO:0000313" key="2">
    <source>
        <dbReference type="EMBL" id="RVD89824.1"/>
    </source>
</evidence>
<feature type="region of interest" description="Disordered" evidence="1">
    <location>
        <begin position="240"/>
        <end position="269"/>
    </location>
</feature>
<name>A0A437AF09_ARTFL</name>
<organism evidence="2 3">
    <name type="scientific">Arthrobotrys flagrans</name>
    <name type="common">Nematode-trapping fungus</name>
    <name type="synonym">Trichothecium flagrans</name>
    <dbReference type="NCBI Taxonomy" id="97331"/>
    <lineage>
        <taxon>Eukaryota</taxon>
        <taxon>Fungi</taxon>
        <taxon>Dikarya</taxon>
        <taxon>Ascomycota</taxon>
        <taxon>Pezizomycotina</taxon>
        <taxon>Orbiliomycetes</taxon>
        <taxon>Orbiliales</taxon>
        <taxon>Orbiliaceae</taxon>
        <taxon>Arthrobotrys</taxon>
    </lineage>
</organism>
<dbReference type="GeneID" id="93583125"/>
<dbReference type="VEuPathDB" id="FungiDB:DFL_000814"/>
<keyword evidence="3" id="KW-1185">Reference proteome</keyword>
<dbReference type="AlphaFoldDB" id="A0A437AF09"/>